<evidence type="ECO:0000313" key="2">
    <source>
        <dbReference type="Proteomes" id="UP000054481"/>
    </source>
</evidence>
<name>A0A0F7ZXV2_9HYPO</name>
<reference evidence="1 2" key="1">
    <citation type="journal article" date="2014" name="Genome Biol. Evol.">
        <title>Comparative genomics and transcriptomics analyses reveal divergent lifestyle features of nematode endoparasitic fungus Hirsutella minnesotensis.</title>
        <authorList>
            <person name="Lai Y."/>
            <person name="Liu K."/>
            <person name="Zhang X."/>
            <person name="Zhang X."/>
            <person name="Li K."/>
            <person name="Wang N."/>
            <person name="Shu C."/>
            <person name="Wu Y."/>
            <person name="Wang C."/>
            <person name="Bushley K.E."/>
            <person name="Xiang M."/>
            <person name="Liu X."/>
        </authorList>
    </citation>
    <scope>NUCLEOTIDE SEQUENCE [LARGE SCALE GENOMIC DNA]</scope>
    <source>
        <strain evidence="1 2">3608</strain>
    </source>
</reference>
<gene>
    <name evidence="1" type="ORF">HIM_09250</name>
</gene>
<sequence>MEFITSALGPIQGLLWGERAMAALGVRLVCEHYMIVIRDADFDDAVQRLRSAGFENWPWSYGSLEPNFYQGRLKENIYRHIVKDFADLDKNSARFLFPSEKQMTAKVALLPSSYAHIRFDSATESAVSRNGNILYPNAAVLLQSVVQTLIREPVDGMWASALNMWAISYIYGQLMLGDDVLDECDDDGARDWFNESIQRSGKGIDRITCTKRLGRVGYDENLARVP</sequence>
<proteinExistence type="predicted"/>
<dbReference type="AlphaFoldDB" id="A0A0F7ZXV2"/>
<accession>A0A0F7ZXV2</accession>
<protein>
    <submittedName>
        <fullName evidence="1">Uncharacterized protein</fullName>
    </submittedName>
</protein>
<dbReference type="Proteomes" id="UP000054481">
    <property type="component" value="Unassembled WGS sequence"/>
</dbReference>
<organism evidence="1 2">
    <name type="scientific">Hirsutella minnesotensis 3608</name>
    <dbReference type="NCBI Taxonomy" id="1043627"/>
    <lineage>
        <taxon>Eukaryota</taxon>
        <taxon>Fungi</taxon>
        <taxon>Dikarya</taxon>
        <taxon>Ascomycota</taxon>
        <taxon>Pezizomycotina</taxon>
        <taxon>Sordariomycetes</taxon>
        <taxon>Hypocreomycetidae</taxon>
        <taxon>Hypocreales</taxon>
        <taxon>Ophiocordycipitaceae</taxon>
        <taxon>Hirsutella</taxon>
    </lineage>
</organism>
<keyword evidence="2" id="KW-1185">Reference proteome</keyword>
<dbReference type="OrthoDB" id="3700556at2759"/>
<dbReference type="EMBL" id="KQ030577">
    <property type="protein sequence ID" value="KJZ71367.1"/>
    <property type="molecule type" value="Genomic_DNA"/>
</dbReference>
<evidence type="ECO:0000313" key="1">
    <source>
        <dbReference type="EMBL" id="KJZ71367.1"/>
    </source>
</evidence>